<dbReference type="GO" id="GO:0005576">
    <property type="term" value="C:extracellular region"/>
    <property type="evidence" value="ECO:0007669"/>
    <property type="project" value="InterPro"/>
</dbReference>
<dbReference type="Pfam" id="PF03067">
    <property type="entry name" value="LPMO_10"/>
    <property type="match status" value="1"/>
</dbReference>
<dbReference type="Proteomes" id="UP000184432">
    <property type="component" value="Unassembled WGS sequence"/>
</dbReference>
<dbReference type="CDD" id="cd12215">
    <property type="entry name" value="ChiC_BD"/>
    <property type="match status" value="1"/>
</dbReference>
<feature type="domain" description="Chitin-binding type-3" evidence="4">
    <location>
        <begin position="289"/>
        <end position="335"/>
    </location>
</feature>
<keyword evidence="6" id="KW-1185">Reference proteome</keyword>
<evidence type="ECO:0000256" key="3">
    <source>
        <dbReference type="SAM" id="SignalP"/>
    </source>
</evidence>
<dbReference type="PANTHER" id="PTHR34823">
    <property type="entry name" value="GLCNAC-BINDING PROTEIN A"/>
    <property type="match status" value="1"/>
</dbReference>
<proteinExistence type="predicted"/>
<dbReference type="InterPro" id="IPR004302">
    <property type="entry name" value="Cellulose/chitin-bd_N"/>
</dbReference>
<dbReference type="Gene3D" id="2.10.10.20">
    <property type="entry name" value="Carbohydrate-binding module superfamily 5/12"/>
    <property type="match status" value="1"/>
</dbReference>
<gene>
    <name evidence="5" type="ORF">SAMN04488508_102146</name>
</gene>
<dbReference type="InterPro" id="IPR051024">
    <property type="entry name" value="GlcNAc_Chitin_IntDeg"/>
</dbReference>
<dbReference type="CDD" id="cd21177">
    <property type="entry name" value="LPMO_AA10"/>
    <property type="match status" value="1"/>
</dbReference>
<accession>A0A1M6CK46</accession>
<protein>
    <submittedName>
        <fullName evidence="5">Por secretion system C-terminal sorting domain-containing protein</fullName>
    </submittedName>
</protein>
<dbReference type="Gene3D" id="2.70.50.50">
    <property type="entry name" value="chitin-binding protein cbp21"/>
    <property type="match status" value="1"/>
</dbReference>
<keyword evidence="2" id="KW-0378">Hydrolase</keyword>
<evidence type="ECO:0000256" key="1">
    <source>
        <dbReference type="ARBA" id="ARBA00022729"/>
    </source>
</evidence>
<dbReference type="AlphaFoldDB" id="A0A1M6CK46"/>
<organism evidence="5 6">
    <name type="scientific">Aquimarina spongiae</name>
    <dbReference type="NCBI Taxonomy" id="570521"/>
    <lineage>
        <taxon>Bacteria</taxon>
        <taxon>Pseudomonadati</taxon>
        <taxon>Bacteroidota</taxon>
        <taxon>Flavobacteriia</taxon>
        <taxon>Flavobacteriales</taxon>
        <taxon>Flavobacteriaceae</taxon>
        <taxon>Aquimarina</taxon>
    </lineage>
</organism>
<evidence type="ECO:0000313" key="6">
    <source>
        <dbReference type="Proteomes" id="UP000184432"/>
    </source>
</evidence>
<feature type="chain" id="PRO_5013200691" evidence="3">
    <location>
        <begin position="23"/>
        <end position="434"/>
    </location>
</feature>
<dbReference type="GO" id="GO:0004553">
    <property type="term" value="F:hydrolase activity, hydrolyzing O-glycosyl compounds"/>
    <property type="evidence" value="ECO:0007669"/>
    <property type="project" value="InterPro"/>
</dbReference>
<dbReference type="EMBL" id="FQYP01000002">
    <property type="protein sequence ID" value="SHI61124.1"/>
    <property type="molecule type" value="Genomic_DNA"/>
</dbReference>
<dbReference type="Pfam" id="PF02839">
    <property type="entry name" value="CBM_5_12"/>
    <property type="match status" value="1"/>
</dbReference>
<dbReference type="RefSeq" id="WP_073314738.1">
    <property type="nucleotide sequence ID" value="NZ_FQYP01000002.1"/>
</dbReference>
<dbReference type="InterPro" id="IPR003610">
    <property type="entry name" value="CBM5/12"/>
</dbReference>
<dbReference type="OrthoDB" id="1182309at2"/>
<dbReference type="InterPro" id="IPR036573">
    <property type="entry name" value="CBM_sf_5/12"/>
</dbReference>
<keyword evidence="1 3" id="KW-0732">Signal</keyword>
<dbReference type="InterPro" id="IPR014756">
    <property type="entry name" value="Ig_E-set"/>
</dbReference>
<dbReference type="GO" id="GO:0030246">
    <property type="term" value="F:carbohydrate binding"/>
    <property type="evidence" value="ECO:0007669"/>
    <property type="project" value="InterPro"/>
</dbReference>
<evidence type="ECO:0000259" key="4">
    <source>
        <dbReference type="SMART" id="SM00495"/>
    </source>
</evidence>
<sequence length="434" mass="48149">MKKIKLCSFFLFLLSFSQLTFSHGTVIWPPSRIYNCYNNPTTSICQPCGNAVYNWMGVLQPDTNFGRHQDFVPDGQIASGGNGSAIDFSCLDALTNAWPATTVNHGYIDVQWQNTAPHKTQYYKVYITPLDWNPTQPLRWNDLLEIGHVGQSPAAAFTTIRSFIPDSYAGKRAALVSVWQRDYNESHEAFYSVSDIMVDGATGCNTGDSVAVTFNNTTDCTLQYFQDSTLMGTATAGNVYDTNTTVGSQWQAKDLSNHLISEFTVNCEQLVYTSVGNCEGAGSDECDGLTTWLSTTIYIGGDQVAYNGVGYQAKWWTQGDDPEANSGQWDVWKNMGDCTGTTRNSFKQTFEIKSVSNAFGNVSEVTYQVDIPRKLTMTIRSLSNQKVLTVFENEPKTPEIHLHSFDTKSLAPGIYLCVLEDQNGAFTSHKIIVR</sequence>
<dbReference type="SUPFAM" id="SSF51055">
    <property type="entry name" value="Carbohydrate binding domain"/>
    <property type="match status" value="1"/>
</dbReference>
<feature type="signal peptide" evidence="3">
    <location>
        <begin position="1"/>
        <end position="22"/>
    </location>
</feature>
<dbReference type="STRING" id="570521.SAMN04488508_102146"/>
<dbReference type="SMART" id="SM00495">
    <property type="entry name" value="ChtBD3"/>
    <property type="match status" value="1"/>
</dbReference>
<reference evidence="6" key="1">
    <citation type="submission" date="2016-11" db="EMBL/GenBank/DDBJ databases">
        <authorList>
            <person name="Varghese N."/>
            <person name="Submissions S."/>
        </authorList>
    </citation>
    <scope>NUCLEOTIDE SEQUENCE [LARGE SCALE GENOMIC DNA]</scope>
    <source>
        <strain evidence="6">DSM 22623</strain>
    </source>
</reference>
<dbReference type="GO" id="GO:0005975">
    <property type="term" value="P:carbohydrate metabolic process"/>
    <property type="evidence" value="ECO:0007669"/>
    <property type="project" value="InterPro"/>
</dbReference>
<name>A0A1M6CK46_9FLAO</name>
<dbReference type="PANTHER" id="PTHR34823:SF1">
    <property type="entry name" value="CHITIN-BINDING TYPE-4 DOMAIN-CONTAINING PROTEIN"/>
    <property type="match status" value="1"/>
</dbReference>
<dbReference type="SUPFAM" id="SSF81296">
    <property type="entry name" value="E set domains"/>
    <property type="match status" value="1"/>
</dbReference>
<evidence type="ECO:0000313" key="5">
    <source>
        <dbReference type="EMBL" id="SHI61124.1"/>
    </source>
</evidence>
<evidence type="ECO:0000256" key="2">
    <source>
        <dbReference type="ARBA" id="ARBA00022801"/>
    </source>
</evidence>